<keyword evidence="5" id="KW-0802">TPR repeat</keyword>
<feature type="domain" description="XPG-I" evidence="7">
    <location>
        <begin position="67"/>
        <end position="144"/>
    </location>
</feature>
<dbReference type="Gene3D" id="1.10.1040.10">
    <property type="entry name" value="N-(1-d-carboxylethyl)-l-norvaline Dehydrogenase, domain 2"/>
    <property type="match status" value="1"/>
</dbReference>
<dbReference type="GO" id="GO:0006281">
    <property type="term" value="P:DNA repair"/>
    <property type="evidence" value="ECO:0007669"/>
    <property type="project" value="UniProtKB-KW"/>
</dbReference>
<dbReference type="GO" id="GO:0003677">
    <property type="term" value="F:DNA binding"/>
    <property type="evidence" value="ECO:0007669"/>
    <property type="project" value="InterPro"/>
</dbReference>
<dbReference type="InterPro" id="IPR003421">
    <property type="entry name" value="Opine_DH"/>
</dbReference>
<dbReference type="InterPro" id="IPR006086">
    <property type="entry name" value="XPG-I_dom"/>
</dbReference>
<feature type="region of interest" description="Disordered" evidence="6">
    <location>
        <begin position="870"/>
        <end position="892"/>
    </location>
</feature>
<dbReference type="InterPro" id="IPR051729">
    <property type="entry name" value="Opine/Lysopine_DH"/>
</dbReference>
<evidence type="ECO:0000256" key="2">
    <source>
        <dbReference type="ARBA" id="ARBA00022839"/>
    </source>
</evidence>
<dbReference type="Gene3D" id="3.40.50.720">
    <property type="entry name" value="NAD(P)-binding Rossmann-like Domain"/>
    <property type="match status" value="1"/>
</dbReference>
<evidence type="ECO:0000256" key="4">
    <source>
        <dbReference type="ARBA" id="ARBA00023242"/>
    </source>
</evidence>
<feature type="region of interest" description="Disordered" evidence="6">
    <location>
        <begin position="407"/>
        <end position="442"/>
    </location>
</feature>
<feature type="repeat" description="TPR" evidence="5">
    <location>
        <begin position="23"/>
        <end position="56"/>
    </location>
</feature>
<sequence>VLVFDGCPLPAKLGVEDDRKKRREEARELGLEYRKAGNYTAARKMFTRAADVTPDMAAELISVVRGRQFGPRVRWLVAPYEADSQLAYLALNGLVDAVISEDSDLLPFGCPHVIYKLDLVAGSGRGAKCRAGVSVSLPRRMLPEAVANDASPVDPDNEVGEGVCRFSRDSFLHYCVLAGCDYLPSVTGMGPKKAYGFVLRGGPSISRIMNLAQIAGLEFPEDYADMFQRALLTFRHQTIWCPVSRKLRPLLDINEEVHYPTETRQFWGKLYSNPEAERVADGILHPETKMAFQIKSTAPTRAAHVRPARWTQSTQNRRSSVASTARPPARRQSPLATLFKACEQGRRSEASAPSKRDIDVIDLDEDSLPMGLRGGRTGLCEVMQVVSDVSESKSPFISEKSSRVSLPVYNGSEKRQSRSPRSLPDALSEASNVPGASHRAANSVSKVTVYRTDSLDEFRNPDEKSKAAIVAEHVSPAHHKVLTLVGGGNSGHVCASLIHGNTDGRVRVQLLTSKPEAWTNTPVARFPDGTSQEGLIDKVSSDPGEVLPNADIVLWTGPVSATREAFEMMKPFVNPGRTVVGTIFAQGLVHVLAHRVFGPEVKFFALRNIPWLCRTVSLGRECEIVGPKSSIECAVINLTSQLVHDTIQPLFAVRWAGRCEPTIQVMEDFCPIVFNPANQIIHPATYWGLFRKWQPGKNLKGESRPRAWLYRDMDELSGQILEAMDEELQDIKTAFFGATGHASCLQVLRLRDRLLIQYGDQIKDKSTLARMVGTNQAYSMARTPVIETDGGVAPNPAHRVVVDDIGWGLCVLVSIGERLGVATTVMKMMIEWHQRMMGKEFLVNDKLCGRDCAELVLLEEEDPLELVATVPPPTRYSRRSHHGSTVEANTTL</sequence>
<protein>
    <recommendedName>
        <fullName evidence="7">XPG-I domain-containing protein</fullName>
    </recommendedName>
</protein>
<dbReference type="AlphaFoldDB" id="A0A7J6PSU2"/>
<evidence type="ECO:0000256" key="5">
    <source>
        <dbReference type="PROSITE-ProRule" id="PRU00339"/>
    </source>
</evidence>
<dbReference type="SUPFAM" id="SSF48179">
    <property type="entry name" value="6-phosphogluconate dehydrogenase C-terminal domain-like"/>
    <property type="match status" value="1"/>
</dbReference>
<dbReference type="SMART" id="SM00484">
    <property type="entry name" value="XPGI"/>
    <property type="match status" value="1"/>
</dbReference>
<keyword evidence="4" id="KW-0539">Nucleus</keyword>
<feature type="compositionally biased region" description="Polar residues" evidence="6">
    <location>
        <begin position="310"/>
        <end position="323"/>
    </location>
</feature>
<dbReference type="CDD" id="cd09908">
    <property type="entry name" value="H3TH_EXO1"/>
    <property type="match status" value="1"/>
</dbReference>
<feature type="compositionally biased region" description="Basic and acidic residues" evidence="6">
    <location>
        <begin position="343"/>
        <end position="359"/>
    </location>
</feature>
<keyword evidence="2" id="KW-0269">Exonuclease</keyword>
<evidence type="ECO:0000313" key="8">
    <source>
        <dbReference type="EMBL" id="KAF4698957.1"/>
    </source>
</evidence>
<organism evidence="8 9">
    <name type="scientific">Perkinsus olseni</name>
    <name type="common">Perkinsus atlanticus</name>
    <dbReference type="NCBI Taxonomy" id="32597"/>
    <lineage>
        <taxon>Eukaryota</taxon>
        <taxon>Sar</taxon>
        <taxon>Alveolata</taxon>
        <taxon>Perkinsozoa</taxon>
        <taxon>Perkinsea</taxon>
        <taxon>Perkinsida</taxon>
        <taxon>Perkinsidae</taxon>
        <taxon>Perkinsus</taxon>
    </lineage>
</organism>
<dbReference type="InterPro" id="IPR008918">
    <property type="entry name" value="HhH2"/>
</dbReference>
<dbReference type="PANTHER" id="PTHR38015:SF1">
    <property type="entry name" value="OPINE DEHYDROGENASE DOMAIN-CONTAINING PROTEIN"/>
    <property type="match status" value="1"/>
</dbReference>
<gene>
    <name evidence="8" type="ORF">FOZ62_014552</name>
</gene>
<dbReference type="EMBL" id="JABANM010034852">
    <property type="protein sequence ID" value="KAF4698957.1"/>
    <property type="molecule type" value="Genomic_DNA"/>
</dbReference>
<dbReference type="GO" id="GO:0046872">
    <property type="term" value="F:metal ion binding"/>
    <property type="evidence" value="ECO:0007669"/>
    <property type="project" value="InterPro"/>
</dbReference>
<dbReference type="Gene3D" id="1.10.150.20">
    <property type="entry name" value="5' to 3' exonuclease, C-terminal subdomain"/>
    <property type="match status" value="1"/>
</dbReference>
<dbReference type="Proteomes" id="UP000574390">
    <property type="component" value="Unassembled WGS sequence"/>
</dbReference>
<dbReference type="Pfam" id="PF00867">
    <property type="entry name" value="XPG_I"/>
    <property type="match status" value="1"/>
</dbReference>
<dbReference type="SUPFAM" id="SSF88723">
    <property type="entry name" value="PIN domain-like"/>
    <property type="match status" value="1"/>
</dbReference>
<dbReference type="InterPro" id="IPR008927">
    <property type="entry name" value="6-PGluconate_DH-like_C_sf"/>
</dbReference>
<dbReference type="InterPro" id="IPR036279">
    <property type="entry name" value="5-3_exonuclease_C_sf"/>
</dbReference>
<dbReference type="Pfam" id="PF02317">
    <property type="entry name" value="Octopine_DH"/>
    <property type="match status" value="1"/>
</dbReference>
<dbReference type="InterPro" id="IPR019734">
    <property type="entry name" value="TPR_rpt"/>
</dbReference>
<dbReference type="SMART" id="SM00279">
    <property type="entry name" value="HhH2"/>
    <property type="match status" value="1"/>
</dbReference>
<dbReference type="InterPro" id="IPR037315">
    <property type="entry name" value="EXO1_H3TH"/>
</dbReference>
<dbReference type="PROSITE" id="PS50005">
    <property type="entry name" value="TPR"/>
    <property type="match status" value="1"/>
</dbReference>
<dbReference type="GO" id="GO:0035312">
    <property type="term" value="F:5'-3' DNA exonuclease activity"/>
    <property type="evidence" value="ECO:0007669"/>
    <property type="project" value="InterPro"/>
</dbReference>
<dbReference type="InterPro" id="IPR006084">
    <property type="entry name" value="XPG/Rad2"/>
</dbReference>
<dbReference type="InterPro" id="IPR044752">
    <property type="entry name" value="PIN-like_EXO1"/>
</dbReference>
<evidence type="ECO:0000313" key="9">
    <source>
        <dbReference type="Proteomes" id="UP000574390"/>
    </source>
</evidence>
<dbReference type="Gene3D" id="3.40.50.1010">
    <property type="entry name" value="5'-nuclease"/>
    <property type="match status" value="1"/>
</dbReference>
<dbReference type="PANTHER" id="PTHR38015">
    <property type="entry name" value="BLR6086 PROTEIN"/>
    <property type="match status" value="1"/>
</dbReference>
<evidence type="ECO:0000256" key="1">
    <source>
        <dbReference type="ARBA" id="ARBA00022763"/>
    </source>
</evidence>
<dbReference type="GO" id="GO:0016491">
    <property type="term" value="F:oxidoreductase activity"/>
    <property type="evidence" value="ECO:0007669"/>
    <property type="project" value="InterPro"/>
</dbReference>
<comment type="caution">
    <text evidence="8">The sequence shown here is derived from an EMBL/GenBank/DDBJ whole genome shotgun (WGS) entry which is preliminary data.</text>
</comment>
<evidence type="ECO:0000256" key="3">
    <source>
        <dbReference type="ARBA" id="ARBA00023204"/>
    </source>
</evidence>
<accession>A0A7J6PSU2</accession>
<proteinExistence type="predicted"/>
<dbReference type="InterPro" id="IPR013328">
    <property type="entry name" value="6PGD_dom2"/>
</dbReference>
<dbReference type="SUPFAM" id="SSF47807">
    <property type="entry name" value="5' to 3' exonuclease, C-terminal subdomain"/>
    <property type="match status" value="1"/>
</dbReference>
<dbReference type="CDD" id="cd09857">
    <property type="entry name" value="PIN_EXO1"/>
    <property type="match status" value="1"/>
</dbReference>
<keyword evidence="1" id="KW-0227">DNA damage</keyword>
<keyword evidence="3" id="KW-0234">DNA repair</keyword>
<feature type="region of interest" description="Disordered" evidence="6">
    <location>
        <begin position="297"/>
        <end position="362"/>
    </location>
</feature>
<dbReference type="InterPro" id="IPR029060">
    <property type="entry name" value="PIN-like_dom_sf"/>
</dbReference>
<dbReference type="PRINTS" id="PR00853">
    <property type="entry name" value="XPGRADSUPER"/>
</dbReference>
<keyword evidence="2" id="KW-0540">Nuclease</keyword>
<reference evidence="8 9" key="1">
    <citation type="submission" date="2020-04" db="EMBL/GenBank/DDBJ databases">
        <title>Perkinsus olseni comparative genomics.</title>
        <authorList>
            <person name="Bogema D.R."/>
        </authorList>
    </citation>
    <scope>NUCLEOTIDE SEQUENCE [LARGE SCALE GENOMIC DNA]</scope>
    <source>
        <strain evidence="8">ATCC PRA-205</strain>
    </source>
</reference>
<evidence type="ECO:0000256" key="6">
    <source>
        <dbReference type="SAM" id="MobiDB-lite"/>
    </source>
</evidence>
<keyword evidence="2" id="KW-0378">Hydrolase</keyword>
<evidence type="ECO:0000259" key="7">
    <source>
        <dbReference type="SMART" id="SM00484"/>
    </source>
</evidence>
<feature type="non-terminal residue" evidence="8">
    <location>
        <position position="1"/>
    </location>
</feature>
<name>A0A7J6PSU2_PEROL</name>